<dbReference type="PANTHER" id="PTHR21177">
    <property type="entry name" value="IP06524P-RELATED"/>
    <property type="match status" value="1"/>
</dbReference>
<keyword evidence="3" id="KW-1185">Reference proteome</keyword>
<feature type="domain" description="DUF4789" evidence="1">
    <location>
        <begin position="195"/>
        <end position="277"/>
    </location>
</feature>
<dbReference type="Proteomes" id="UP000677054">
    <property type="component" value="Unassembled WGS sequence"/>
</dbReference>
<dbReference type="EMBL" id="CAJPEV010000799">
    <property type="protein sequence ID" value="CAG0888626.1"/>
    <property type="molecule type" value="Genomic_DNA"/>
</dbReference>
<dbReference type="InterPro" id="IPR031993">
    <property type="entry name" value="DUF4789"/>
</dbReference>
<proteinExistence type="predicted"/>
<dbReference type="OrthoDB" id="6328618at2759"/>
<accession>A0A7R9A1Y2</accession>
<dbReference type="PANTHER" id="PTHR21177:SF7">
    <property type="entry name" value="GH11627P"/>
    <property type="match status" value="1"/>
</dbReference>
<evidence type="ECO:0000313" key="3">
    <source>
        <dbReference type="Proteomes" id="UP000677054"/>
    </source>
</evidence>
<name>A0A7R9A1Y2_9CRUS</name>
<dbReference type="AlphaFoldDB" id="A0A7R9A1Y2"/>
<dbReference type="EMBL" id="LR900316">
    <property type="protein sequence ID" value="CAD7245187.1"/>
    <property type="molecule type" value="Genomic_DNA"/>
</dbReference>
<dbReference type="Pfam" id="PF16033">
    <property type="entry name" value="DUF4789"/>
    <property type="match status" value="1"/>
</dbReference>
<evidence type="ECO:0000313" key="2">
    <source>
        <dbReference type="EMBL" id="CAD7245187.1"/>
    </source>
</evidence>
<protein>
    <recommendedName>
        <fullName evidence="1">DUF4789 domain-containing protein</fullName>
    </recommendedName>
</protein>
<organism evidence="2">
    <name type="scientific">Darwinula stevensoni</name>
    <dbReference type="NCBI Taxonomy" id="69355"/>
    <lineage>
        <taxon>Eukaryota</taxon>
        <taxon>Metazoa</taxon>
        <taxon>Ecdysozoa</taxon>
        <taxon>Arthropoda</taxon>
        <taxon>Crustacea</taxon>
        <taxon>Oligostraca</taxon>
        <taxon>Ostracoda</taxon>
        <taxon>Podocopa</taxon>
        <taxon>Podocopida</taxon>
        <taxon>Darwinulocopina</taxon>
        <taxon>Darwinuloidea</taxon>
        <taxon>Darwinulidae</taxon>
        <taxon>Darwinula</taxon>
    </lineage>
</organism>
<evidence type="ECO:0000259" key="1">
    <source>
        <dbReference type="Pfam" id="PF16033"/>
    </source>
</evidence>
<gene>
    <name evidence="2" type="ORF">DSTB1V02_LOCUS5062</name>
</gene>
<reference evidence="2" key="1">
    <citation type="submission" date="2020-11" db="EMBL/GenBank/DDBJ databases">
        <authorList>
            <person name="Tran Van P."/>
        </authorList>
    </citation>
    <scope>NUCLEOTIDE SEQUENCE</scope>
</reference>
<sequence length="340" mass="37687">MHRAFHWEDGEQGGQLAAAPSDTLIREGKTSSPPLTGGLSRVKPRRLREVVLVILVSTWLTMVGGGDSVVFPTDCPINMIQWGGSCYREHTQGPCPSGYVIQAVSGRPWCYPSDPSGRPAVRGSSPSVEDLIQDVDGGVCGANKTLLYPGDGRCYELFHEGPCGPGEWIVLGRDASTRSGYGVQCRVKPSRSRPCLANQYLFVNAFGQAECECESPHFHYQETGGCYDLYTQGPCAPRQHLIYIPRMKRIVCRHNPCPDGQMLWPVDGQCHAFNYRHAAPCQPRDLVLDRQGELLCSNVDQREFIRSKCRPGTYRDYLGACTRAISFDRPWLSLLGTLFS</sequence>